<comment type="caution">
    <text evidence="1">The sequence shown here is derived from an EMBL/GenBank/DDBJ whole genome shotgun (WGS) entry which is preliminary data.</text>
</comment>
<keyword evidence="2" id="KW-1185">Reference proteome</keyword>
<organism evidence="1 2">
    <name type="scientific">Paenibacillus filicis</name>
    <dbReference type="NCBI Taxonomy" id="669464"/>
    <lineage>
        <taxon>Bacteria</taxon>
        <taxon>Bacillati</taxon>
        <taxon>Bacillota</taxon>
        <taxon>Bacilli</taxon>
        <taxon>Bacillales</taxon>
        <taxon>Paenibacillaceae</taxon>
        <taxon>Paenibacillus</taxon>
    </lineage>
</organism>
<name>A0ABU9DWD6_9BACL</name>
<evidence type="ECO:0000313" key="1">
    <source>
        <dbReference type="EMBL" id="MEK8133127.1"/>
    </source>
</evidence>
<accession>A0ABU9DWD6</accession>
<evidence type="ECO:0000313" key="2">
    <source>
        <dbReference type="Proteomes" id="UP001469365"/>
    </source>
</evidence>
<dbReference type="RefSeq" id="WP_341420257.1">
    <property type="nucleotide sequence ID" value="NZ_JBBPCC010000046.1"/>
</dbReference>
<protein>
    <submittedName>
        <fullName evidence="1">Uncharacterized protein</fullName>
    </submittedName>
</protein>
<gene>
    <name evidence="1" type="ORF">WMW72_35215</name>
</gene>
<proteinExistence type="predicted"/>
<dbReference type="EMBL" id="JBBPCC010000046">
    <property type="protein sequence ID" value="MEK8133127.1"/>
    <property type="molecule type" value="Genomic_DNA"/>
</dbReference>
<dbReference type="Proteomes" id="UP001469365">
    <property type="component" value="Unassembled WGS sequence"/>
</dbReference>
<reference evidence="1 2" key="1">
    <citation type="submission" date="2024-04" db="EMBL/GenBank/DDBJ databases">
        <title>draft genome sequnece of Paenibacillus filicis.</title>
        <authorList>
            <person name="Kim D.-U."/>
        </authorList>
    </citation>
    <scope>NUCLEOTIDE SEQUENCE [LARGE SCALE GENOMIC DNA]</scope>
    <source>
        <strain evidence="1 2">KACC14197</strain>
    </source>
</reference>
<sequence length="78" mass="9633">MRYDFEKAKRHREQLVNDYRLLKHVQDPDGTWDWWIKQQIAEIDRERIEAHQVNAERIVLDFELIASQETNFDKEMFV</sequence>